<accession>A0A0W0F9E8</accession>
<dbReference type="EMBL" id="LATX01002199">
    <property type="protein sequence ID" value="KTB32923.1"/>
    <property type="molecule type" value="Genomic_DNA"/>
</dbReference>
<sequence length="698" mass="78945">MSLFNLFKHTDSAPPDQASYKQRADKAGLLVNDELEKALEECKQKVARIAKECRLKNRRFRDHEFDLESDRERCLHGLSTEVSYTPSDVQRVTQIFENPQFFIDGADSNDIVQGAIGNCWFVSALATMSTCEGLVEKFCVARDEEIGVYGFVFFRDASWVTVIIDDFLYTHIPKFEELSYAEQQLYHHSKERYNESARRDGKGLYFAKSGTQGETWVPLIEKAYAKLHGCYAALSGGEECEAIEDLTGGVSTFIPTNDIFDTDKFWTEELLKANVNRLFGCAYQTLNGTRSGNYSAKISGLVGNHSYSVLKAVEHNGKRFVIIRNPWGESEWTGPWSDGSKEWTKEWLDALPALGHVFGDDGQFVMEYKDFLQCWDQIDRTRLFDSSWAMSSQWLHVTARPLPCAWTYGDVSFTFSIPKASPAVIVLSQLDDRFFAEISGRCHWTFDFMLYKKGEKDYIAQSSTSRIYARSVNLEVDSLEPGDYVVHGYYYSKVANWDQRILSRVLSERAKSQSVASNFHSEAEASNLPMPLDILAGQDLSELEKKALVMAKTKKAEEEAAAKAKEAEEEEKRQKEAEEAKKKEETTTTVHHEDGSVTTTTTVTEKVVVTVTKKSATGEVVETKEETTTNTPVTNEAQEKEEETEEEDADPKRDVVPVSEDDSIFLGLRVYTHDYEEPVVISGQLRHEMEVSAALALN</sequence>
<dbReference type="AlphaFoldDB" id="A0A0W0F9E8"/>
<name>A0A0W0F9E8_MONRR</name>
<dbReference type="InterPro" id="IPR001300">
    <property type="entry name" value="Peptidase_C2_calpain_cat"/>
</dbReference>
<dbReference type="InterPro" id="IPR000169">
    <property type="entry name" value="Pept_cys_AS"/>
</dbReference>
<evidence type="ECO:0000313" key="6">
    <source>
        <dbReference type="EMBL" id="KTB32923.1"/>
    </source>
</evidence>
<proteinExistence type="inferred from homology"/>
<dbReference type="PANTHER" id="PTHR10183">
    <property type="entry name" value="CALPAIN"/>
    <property type="match status" value="1"/>
</dbReference>
<dbReference type="GO" id="GO:0004198">
    <property type="term" value="F:calcium-dependent cysteine-type endopeptidase activity"/>
    <property type="evidence" value="ECO:0007669"/>
    <property type="project" value="InterPro"/>
</dbReference>
<comment type="caution">
    <text evidence="6">The sequence shown here is derived from an EMBL/GenBank/DDBJ whole genome shotgun (WGS) entry which is preliminary data.</text>
</comment>
<feature type="active site" evidence="2 3">
    <location>
        <position position="325"/>
    </location>
</feature>
<dbReference type="InterPro" id="IPR038765">
    <property type="entry name" value="Papain-like_cys_pep_sf"/>
</dbReference>
<dbReference type="CDD" id="cd00044">
    <property type="entry name" value="CysPc"/>
    <property type="match status" value="1"/>
</dbReference>
<dbReference type="Proteomes" id="UP000054988">
    <property type="component" value="Unassembled WGS sequence"/>
</dbReference>
<dbReference type="GO" id="GO:0006508">
    <property type="term" value="P:proteolysis"/>
    <property type="evidence" value="ECO:0007669"/>
    <property type="project" value="UniProtKB-KW"/>
</dbReference>
<protein>
    <recommendedName>
        <fullName evidence="5">Calpain catalytic domain-containing protein</fullName>
    </recommendedName>
</protein>
<dbReference type="PANTHER" id="PTHR10183:SF425">
    <property type="entry name" value="CALPAIN-5"/>
    <property type="match status" value="1"/>
</dbReference>
<dbReference type="PROSITE" id="PS50203">
    <property type="entry name" value="CALPAIN_CAT"/>
    <property type="match status" value="1"/>
</dbReference>
<dbReference type="PROSITE" id="PS00139">
    <property type="entry name" value="THIOL_PROTEASE_CYS"/>
    <property type="match status" value="1"/>
</dbReference>
<dbReference type="SUPFAM" id="SSF54001">
    <property type="entry name" value="Cysteine proteinases"/>
    <property type="match status" value="1"/>
</dbReference>
<keyword evidence="3" id="KW-0788">Thiol protease</keyword>
<feature type="compositionally biased region" description="Acidic residues" evidence="4">
    <location>
        <begin position="639"/>
        <end position="649"/>
    </location>
</feature>
<reference evidence="6 7" key="1">
    <citation type="submission" date="2015-12" db="EMBL/GenBank/DDBJ databases">
        <title>Draft genome sequence of Moniliophthora roreri, the causal agent of frosty pod rot of cacao.</title>
        <authorList>
            <person name="Aime M.C."/>
            <person name="Diaz-Valderrama J.R."/>
            <person name="Kijpornyongpan T."/>
            <person name="Phillips-Mora W."/>
        </authorList>
    </citation>
    <scope>NUCLEOTIDE SEQUENCE [LARGE SCALE GENOMIC DNA]</scope>
    <source>
        <strain evidence="6 7">MCA 2952</strain>
    </source>
</reference>
<evidence type="ECO:0000313" key="7">
    <source>
        <dbReference type="Proteomes" id="UP000054988"/>
    </source>
</evidence>
<dbReference type="Gene3D" id="3.90.70.10">
    <property type="entry name" value="Cysteine proteinases"/>
    <property type="match status" value="1"/>
</dbReference>
<feature type="domain" description="Calpain catalytic" evidence="5">
    <location>
        <begin position="59"/>
        <end position="384"/>
    </location>
</feature>
<evidence type="ECO:0000256" key="4">
    <source>
        <dbReference type="SAM" id="MobiDB-lite"/>
    </source>
</evidence>
<dbReference type="InterPro" id="IPR022684">
    <property type="entry name" value="Calpain_cysteine_protease"/>
</dbReference>
<feature type="region of interest" description="Disordered" evidence="4">
    <location>
        <begin position="619"/>
        <end position="658"/>
    </location>
</feature>
<organism evidence="6 7">
    <name type="scientific">Moniliophthora roreri</name>
    <name type="common">Frosty pod rot fungus</name>
    <name type="synonym">Monilia roreri</name>
    <dbReference type="NCBI Taxonomy" id="221103"/>
    <lineage>
        <taxon>Eukaryota</taxon>
        <taxon>Fungi</taxon>
        <taxon>Dikarya</taxon>
        <taxon>Basidiomycota</taxon>
        <taxon>Agaricomycotina</taxon>
        <taxon>Agaricomycetes</taxon>
        <taxon>Agaricomycetidae</taxon>
        <taxon>Agaricales</taxon>
        <taxon>Marasmiineae</taxon>
        <taxon>Marasmiaceae</taxon>
        <taxon>Moniliophthora</taxon>
    </lineage>
</organism>
<dbReference type="Pfam" id="PF00648">
    <property type="entry name" value="Peptidase_C2"/>
    <property type="match status" value="1"/>
</dbReference>
<dbReference type="PRINTS" id="PR00704">
    <property type="entry name" value="CALPAIN"/>
</dbReference>
<feature type="active site" evidence="2 3">
    <location>
        <position position="305"/>
    </location>
</feature>
<keyword evidence="3" id="KW-0378">Hydrolase</keyword>
<dbReference type="SMART" id="SM00230">
    <property type="entry name" value="CysPc"/>
    <property type="match status" value="1"/>
</dbReference>
<dbReference type="eggNOG" id="KOG0045">
    <property type="taxonomic scope" value="Eukaryota"/>
</dbReference>
<gene>
    <name evidence="6" type="ORF">WG66_14507</name>
</gene>
<evidence type="ECO:0000256" key="3">
    <source>
        <dbReference type="PROSITE-ProRule" id="PRU00239"/>
    </source>
</evidence>
<feature type="active site" evidence="2 3">
    <location>
        <position position="119"/>
    </location>
</feature>
<comment type="similarity">
    <text evidence="1">Belongs to the peptidase C2 family.</text>
</comment>
<evidence type="ECO:0000256" key="2">
    <source>
        <dbReference type="PIRSR" id="PIRSR622684-1"/>
    </source>
</evidence>
<evidence type="ECO:0000256" key="1">
    <source>
        <dbReference type="ARBA" id="ARBA00007623"/>
    </source>
</evidence>
<evidence type="ECO:0000259" key="5">
    <source>
        <dbReference type="PROSITE" id="PS50203"/>
    </source>
</evidence>
<keyword evidence="3" id="KW-0645">Protease</keyword>
<feature type="region of interest" description="Disordered" evidence="4">
    <location>
        <begin position="560"/>
        <end position="600"/>
    </location>
</feature>
<feature type="compositionally biased region" description="Basic and acidic residues" evidence="4">
    <location>
        <begin position="560"/>
        <end position="595"/>
    </location>
</feature>